<keyword evidence="12" id="KW-0732">Signal</keyword>
<dbReference type="STRING" id="81972.D7LZF5"/>
<dbReference type="SUPFAM" id="SSF52540">
    <property type="entry name" value="P-loop containing nucleoside triphosphate hydrolases"/>
    <property type="match status" value="1"/>
</dbReference>
<evidence type="ECO:0000256" key="8">
    <source>
        <dbReference type="ARBA" id="ARBA00023134"/>
    </source>
</evidence>
<dbReference type="InterPro" id="IPR027417">
    <property type="entry name" value="P-loop_NTPase"/>
</dbReference>
<evidence type="ECO:0000256" key="3">
    <source>
        <dbReference type="ARBA" id="ARBA00022540"/>
    </source>
</evidence>
<dbReference type="InterPro" id="IPR009000">
    <property type="entry name" value="Transl_B-barrel_sf"/>
</dbReference>
<dbReference type="InterPro" id="IPR044145">
    <property type="entry name" value="IF2_II"/>
</dbReference>
<comment type="similarity">
    <text evidence="2">Belongs to the TRAFAC class translation factor GTPase superfamily. Classic translation factor GTPase family. IF-2 subfamily.</text>
</comment>
<evidence type="ECO:0000256" key="6">
    <source>
        <dbReference type="ARBA" id="ARBA00022946"/>
    </source>
</evidence>
<dbReference type="Gramene" id="fgenesh2_kg.6__3088__AT4G11160.1">
    <property type="protein sequence ID" value="fgenesh2_kg.6__3088__AT4G11160.1"/>
    <property type="gene ID" value="fgenesh2_kg.6__3088__AT4G11160.1"/>
</dbReference>
<dbReference type="GO" id="GO:0003924">
    <property type="term" value="F:GTPase activity"/>
    <property type="evidence" value="ECO:0007669"/>
    <property type="project" value="InterPro"/>
</dbReference>
<dbReference type="Pfam" id="PF11987">
    <property type="entry name" value="IF-2"/>
    <property type="match status" value="1"/>
</dbReference>
<keyword evidence="6" id="KW-0809">Transit peptide</keyword>
<dbReference type="InterPro" id="IPR015760">
    <property type="entry name" value="TIF_IF2"/>
</dbReference>
<dbReference type="PANTHER" id="PTHR43381:SF20">
    <property type="entry name" value="TRANSLATION INITIATION FACTOR IF-2, MITOCHONDRIAL"/>
    <property type="match status" value="1"/>
</dbReference>
<dbReference type="FunFam" id="3.40.50.10050:FF:000001">
    <property type="entry name" value="Translation initiation factor IF-2"/>
    <property type="match status" value="1"/>
</dbReference>
<gene>
    <name evidence="14" type="ORF">ARALYDRAFT_489954</name>
</gene>
<dbReference type="AlphaFoldDB" id="D7LZF5"/>
<dbReference type="GO" id="GO:0005739">
    <property type="term" value="C:mitochondrion"/>
    <property type="evidence" value="ECO:0007669"/>
    <property type="project" value="UniProtKB-SubCell"/>
</dbReference>
<dbReference type="CDD" id="cd01887">
    <property type="entry name" value="IF2_eIF5B"/>
    <property type="match status" value="1"/>
</dbReference>
<dbReference type="FunFam" id="3.40.50.300:FF:000019">
    <property type="entry name" value="Translation initiation factor IF-2"/>
    <property type="match status" value="1"/>
</dbReference>
<dbReference type="Gene3D" id="2.40.30.10">
    <property type="entry name" value="Translation factors"/>
    <property type="match status" value="2"/>
</dbReference>
<organism evidence="15">
    <name type="scientific">Arabidopsis lyrata subsp. lyrata</name>
    <name type="common">Lyre-leaved rock-cress</name>
    <dbReference type="NCBI Taxonomy" id="81972"/>
    <lineage>
        <taxon>Eukaryota</taxon>
        <taxon>Viridiplantae</taxon>
        <taxon>Streptophyta</taxon>
        <taxon>Embryophyta</taxon>
        <taxon>Tracheophyta</taxon>
        <taxon>Spermatophyta</taxon>
        <taxon>Magnoliopsida</taxon>
        <taxon>eudicotyledons</taxon>
        <taxon>Gunneridae</taxon>
        <taxon>Pentapetalae</taxon>
        <taxon>rosids</taxon>
        <taxon>malvids</taxon>
        <taxon>Brassicales</taxon>
        <taxon>Brassicaceae</taxon>
        <taxon>Camelineae</taxon>
        <taxon>Arabidopsis</taxon>
    </lineage>
</organism>
<sequence>MLSFAFLSSLFGLGIQASFRIGLALPRVVVASTERQISSTVSKRASESVSFSFARYINGFGFSSLSNWSRSHESFPSGTSIRYFHASRETLAKRKEDADRLLSHRERKKQTVKTKGKFSKREKKSDKPPVEAPYVPPRLKRLAKGLPEKTVDIFEGMTLLELSRRTGESVAVLQSILINVGETFSSEFDTISVDVAELLAMEIGINVRRQHSTEGSEILPRPPVVTVMGHVDHGKTSLLDALRNTSVAAREAGGITQHVGAFVVGMPDSGTSITFLDTPGHAAFSEMRARGAAVTDIVVLVVAADDGVMPQTLEAIAHARSANVPIVVAINKCDKPGANPEKVKYQLTSEGIELEDIGGNVQAVEVSAAKSTGLDKLEEALLLQAVDMDLKARVDGPAQAYVVEARLDKGRGPLATIIVKAGTLVRGQHVVIGSQWGRLRAIRDMIGKTTDRATPAMPVEIEGLKGLPMAGDDVIVVESEERARMLSEGRKRKFEKDRLLKAEEARIEEAAARMETESEEGFVRVELPIVVKSDVQGTAQAVADALRTLNSPQVFVNIVHSGVGAISHSDLDLAQACSACIVGFNVKSGSSANLSAAQASVKVFHHRVIYHLLEDIGNLIVEKAPGVSEMEVAGEAEVLSIFKILGKRRTEEDGVSIAGCKVMDGRVCRSGLMRLLRSGEVVFEGSCASLKREKQDVEQVGKGNECGLVMGDWNDFRVGDVIQCMEPVIRKPKFISSESGAVRIEC</sequence>
<evidence type="ECO:0000256" key="5">
    <source>
        <dbReference type="ARBA" id="ARBA00022917"/>
    </source>
</evidence>
<dbReference type="Gene3D" id="3.40.50.300">
    <property type="entry name" value="P-loop containing nucleotide triphosphate hydrolases"/>
    <property type="match status" value="1"/>
</dbReference>
<proteinExistence type="inferred from homology"/>
<comment type="subcellular location">
    <subcellularLocation>
        <location evidence="1">Mitochondrion</location>
    </subcellularLocation>
</comment>
<dbReference type="EMBL" id="GL348718">
    <property type="protein sequence ID" value="EFH48813.1"/>
    <property type="molecule type" value="Genomic_DNA"/>
</dbReference>
<evidence type="ECO:0000256" key="4">
    <source>
        <dbReference type="ARBA" id="ARBA00022741"/>
    </source>
</evidence>
<evidence type="ECO:0000256" key="10">
    <source>
        <dbReference type="ARBA" id="ARBA00044200"/>
    </source>
</evidence>
<dbReference type="InterPro" id="IPR000795">
    <property type="entry name" value="T_Tr_GTP-bd_dom"/>
</dbReference>
<dbReference type="PROSITE" id="PS51722">
    <property type="entry name" value="G_TR_2"/>
    <property type="match status" value="1"/>
</dbReference>
<feature type="region of interest" description="Disordered" evidence="11">
    <location>
        <begin position="95"/>
        <end position="134"/>
    </location>
</feature>
<dbReference type="Proteomes" id="UP000008694">
    <property type="component" value="Unassembled WGS sequence"/>
</dbReference>
<feature type="compositionally biased region" description="Basic and acidic residues" evidence="11">
    <location>
        <begin position="95"/>
        <end position="104"/>
    </location>
</feature>
<dbReference type="HAMAP" id="MF_00100_B">
    <property type="entry name" value="IF_2_B"/>
    <property type="match status" value="1"/>
</dbReference>
<evidence type="ECO:0000256" key="7">
    <source>
        <dbReference type="ARBA" id="ARBA00023128"/>
    </source>
</evidence>
<evidence type="ECO:0000313" key="15">
    <source>
        <dbReference type="Proteomes" id="UP000008694"/>
    </source>
</evidence>
<dbReference type="InterPro" id="IPR036925">
    <property type="entry name" value="TIF_IF2_dom3_sf"/>
</dbReference>
<accession>D7LZF5</accession>
<dbReference type="SUPFAM" id="SSF52156">
    <property type="entry name" value="Initiation factor IF2/eIF5b, domain 3"/>
    <property type="match status" value="1"/>
</dbReference>
<feature type="domain" description="Tr-type G" evidence="13">
    <location>
        <begin position="220"/>
        <end position="391"/>
    </location>
</feature>
<dbReference type="GO" id="GO:0005525">
    <property type="term" value="F:GTP binding"/>
    <property type="evidence" value="ECO:0007669"/>
    <property type="project" value="UniProtKB-KW"/>
</dbReference>
<dbReference type="HOGENOM" id="CLU_006301_5_2_1"/>
<evidence type="ECO:0000313" key="14">
    <source>
        <dbReference type="EMBL" id="EFH48813.1"/>
    </source>
</evidence>
<keyword evidence="15" id="KW-1185">Reference proteome</keyword>
<keyword evidence="7" id="KW-0496">Mitochondrion</keyword>
<dbReference type="Gene3D" id="3.40.50.10050">
    <property type="entry name" value="Translation initiation factor IF- 2, domain 3"/>
    <property type="match status" value="1"/>
</dbReference>
<dbReference type="Pfam" id="PF22042">
    <property type="entry name" value="EF-G_D2"/>
    <property type="match status" value="1"/>
</dbReference>
<dbReference type="InterPro" id="IPR000178">
    <property type="entry name" value="TF_IF2_bacterial-like"/>
</dbReference>
<dbReference type="InterPro" id="IPR005225">
    <property type="entry name" value="Small_GTP-bd"/>
</dbReference>
<evidence type="ECO:0000256" key="12">
    <source>
        <dbReference type="SAM" id="SignalP"/>
    </source>
</evidence>
<dbReference type="Pfam" id="PF00009">
    <property type="entry name" value="GTP_EFTU"/>
    <property type="match status" value="1"/>
</dbReference>
<feature type="chain" id="PRO_5003103344" description="Translation initiation factor IF-2, mitochondrial" evidence="12">
    <location>
        <begin position="18"/>
        <end position="746"/>
    </location>
</feature>
<keyword evidence="5" id="KW-0648">Protein biosynthesis</keyword>
<feature type="signal peptide" evidence="12">
    <location>
        <begin position="1"/>
        <end position="17"/>
    </location>
</feature>
<feature type="compositionally biased region" description="Basic residues" evidence="11">
    <location>
        <begin position="105"/>
        <end position="122"/>
    </location>
</feature>
<evidence type="ECO:0000256" key="2">
    <source>
        <dbReference type="ARBA" id="ARBA00007733"/>
    </source>
</evidence>
<evidence type="ECO:0000256" key="11">
    <source>
        <dbReference type="SAM" id="MobiDB-lite"/>
    </source>
</evidence>
<dbReference type="NCBIfam" id="TIGR00487">
    <property type="entry name" value="IF-2"/>
    <property type="match status" value="1"/>
</dbReference>
<name>D7LZF5_ARALL</name>
<evidence type="ECO:0000256" key="9">
    <source>
        <dbReference type="ARBA" id="ARBA00025162"/>
    </source>
</evidence>
<evidence type="ECO:0000259" key="13">
    <source>
        <dbReference type="PROSITE" id="PS51722"/>
    </source>
</evidence>
<dbReference type="FunFam" id="2.40.30.10:FF:000008">
    <property type="entry name" value="Translation initiation factor IF-2"/>
    <property type="match status" value="1"/>
</dbReference>
<dbReference type="ExpressionAtlas" id="D7LZF5">
    <property type="expression patterns" value="baseline"/>
</dbReference>
<comment type="function">
    <text evidence="9">One of the essential components for the initiation of protein synthesis. Protects formylmethionyl-tRNA from spontaneous hydrolysis and promotes its binding to the 30S ribosomal subunits. Also involved in the hydrolysis of GTP during the formation of the 70S ribosomal complex.</text>
</comment>
<protein>
    <recommendedName>
        <fullName evidence="10">Translation initiation factor IF-2, mitochondrial</fullName>
    </recommendedName>
</protein>
<dbReference type="SUPFAM" id="SSF50447">
    <property type="entry name" value="Translation proteins"/>
    <property type="match status" value="2"/>
</dbReference>
<dbReference type="eggNOG" id="KOG1145">
    <property type="taxonomic scope" value="Eukaryota"/>
</dbReference>
<dbReference type="InterPro" id="IPR053905">
    <property type="entry name" value="EF-G-like_DII"/>
</dbReference>
<reference evidence="15" key="1">
    <citation type="journal article" date="2011" name="Nat. Genet.">
        <title>The Arabidopsis lyrata genome sequence and the basis of rapid genome size change.</title>
        <authorList>
            <person name="Hu T.T."/>
            <person name="Pattyn P."/>
            <person name="Bakker E.G."/>
            <person name="Cao J."/>
            <person name="Cheng J.-F."/>
            <person name="Clark R.M."/>
            <person name="Fahlgren N."/>
            <person name="Fawcett J.A."/>
            <person name="Grimwood J."/>
            <person name="Gundlach H."/>
            <person name="Haberer G."/>
            <person name="Hollister J.D."/>
            <person name="Ossowski S."/>
            <person name="Ottilar R.P."/>
            <person name="Salamov A.A."/>
            <person name="Schneeberger K."/>
            <person name="Spannagl M."/>
            <person name="Wang X."/>
            <person name="Yang L."/>
            <person name="Nasrallah M.E."/>
            <person name="Bergelson J."/>
            <person name="Carrington J.C."/>
            <person name="Gaut B.S."/>
            <person name="Schmutz J."/>
            <person name="Mayer K.F.X."/>
            <person name="Van de Peer Y."/>
            <person name="Grigoriev I.V."/>
            <person name="Nordborg M."/>
            <person name="Weigel D."/>
            <person name="Guo Y.-L."/>
        </authorList>
    </citation>
    <scope>NUCLEOTIDE SEQUENCE [LARGE SCALE GENOMIC DNA]</scope>
    <source>
        <strain evidence="15">cv. MN47</strain>
    </source>
</reference>
<dbReference type="NCBIfam" id="TIGR00231">
    <property type="entry name" value="small_GTP"/>
    <property type="match status" value="1"/>
</dbReference>
<keyword evidence="4" id="KW-0547">Nucleotide-binding</keyword>
<dbReference type="GO" id="GO:0003743">
    <property type="term" value="F:translation initiation factor activity"/>
    <property type="evidence" value="ECO:0007669"/>
    <property type="project" value="UniProtKB-KW"/>
</dbReference>
<keyword evidence="8" id="KW-0342">GTP-binding</keyword>
<dbReference type="CDD" id="cd03692">
    <property type="entry name" value="mtIF2_IVc"/>
    <property type="match status" value="1"/>
</dbReference>
<keyword evidence="3" id="KW-0396">Initiation factor</keyword>
<evidence type="ECO:0000256" key="1">
    <source>
        <dbReference type="ARBA" id="ARBA00004173"/>
    </source>
</evidence>
<dbReference type="CDD" id="cd03702">
    <property type="entry name" value="IF2_mtIF2_II"/>
    <property type="match status" value="1"/>
</dbReference>
<dbReference type="PANTHER" id="PTHR43381">
    <property type="entry name" value="TRANSLATION INITIATION FACTOR IF-2-RELATED"/>
    <property type="match status" value="1"/>
</dbReference>
<dbReference type="InterPro" id="IPR023115">
    <property type="entry name" value="TIF_IF2_dom3"/>
</dbReference>